<evidence type="ECO:0000313" key="2">
    <source>
        <dbReference type="Proteomes" id="UP000176300"/>
    </source>
</evidence>
<name>A0A1F6NDD7_9BACT</name>
<dbReference type="Proteomes" id="UP000176300">
    <property type="component" value="Unassembled WGS sequence"/>
</dbReference>
<accession>A0A1F6NDD7</accession>
<gene>
    <name evidence="1" type="ORF">A2373_04470</name>
</gene>
<proteinExistence type="predicted"/>
<dbReference type="STRING" id="1798697.A2373_04470"/>
<protein>
    <submittedName>
        <fullName evidence="1">Uncharacterized protein</fullName>
    </submittedName>
</protein>
<comment type="caution">
    <text evidence="1">The sequence shown here is derived from an EMBL/GenBank/DDBJ whole genome shotgun (WGS) entry which is preliminary data.</text>
</comment>
<dbReference type="EMBL" id="MFQS01000054">
    <property type="protein sequence ID" value="OGH81934.1"/>
    <property type="molecule type" value="Genomic_DNA"/>
</dbReference>
<reference evidence="1 2" key="1">
    <citation type="journal article" date="2016" name="Nat. Commun.">
        <title>Thousands of microbial genomes shed light on interconnected biogeochemical processes in an aquifer system.</title>
        <authorList>
            <person name="Anantharaman K."/>
            <person name="Brown C.T."/>
            <person name="Hug L.A."/>
            <person name="Sharon I."/>
            <person name="Castelle C.J."/>
            <person name="Probst A.J."/>
            <person name="Thomas B.C."/>
            <person name="Singh A."/>
            <person name="Wilkins M.J."/>
            <person name="Karaoz U."/>
            <person name="Brodie E.L."/>
            <person name="Williams K.H."/>
            <person name="Hubbard S.S."/>
            <person name="Banfield J.F."/>
        </authorList>
    </citation>
    <scope>NUCLEOTIDE SEQUENCE [LARGE SCALE GENOMIC DNA]</scope>
</reference>
<evidence type="ECO:0000313" key="1">
    <source>
        <dbReference type="EMBL" id="OGH81934.1"/>
    </source>
</evidence>
<organism evidence="1 2">
    <name type="scientific">Candidatus Magasanikbacteria bacterium RIFOXYB1_FULL_40_15</name>
    <dbReference type="NCBI Taxonomy" id="1798697"/>
    <lineage>
        <taxon>Bacteria</taxon>
        <taxon>Candidatus Magasanikiibacteriota</taxon>
    </lineage>
</organism>
<dbReference type="AlphaFoldDB" id="A0A1F6NDD7"/>
<sequence length="101" mass="11518">MVTIYWEKVIRRFFPEAQNLSEDWNAKTVSFDILPTVENINLNIDYKTMEKLKVSFGPKIGYRFEIRSAGELGSSMGTKTKTTGAILKVIILDVKFPAMPE</sequence>